<dbReference type="InterPro" id="IPR043519">
    <property type="entry name" value="NT_sf"/>
</dbReference>
<evidence type="ECO:0000313" key="1">
    <source>
        <dbReference type="EMBL" id="TXE08823.1"/>
    </source>
</evidence>
<dbReference type="AlphaFoldDB" id="A0A5C7AMM9"/>
<dbReference type="RefSeq" id="WP_146918436.1">
    <property type="nucleotide sequence ID" value="NZ_VORW01000009.1"/>
</dbReference>
<evidence type="ECO:0000313" key="2">
    <source>
        <dbReference type="Proteomes" id="UP000321935"/>
    </source>
</evidence>
<dbReference type="SUPFAM" id="SSF81301">
    <property type="entry name" value="Nucleotidyltransferase"/>
    <property type="match status" value="1"/>
</dbReference>
<comment type="caution">
    <text evidence="1">The sequence shown here is derived from an EMBL/GenBank/DDBJ whole genome shotgun (WGS) entry which is preliminary data.</text>
</comment>
<accession>A0A5C7AMM9</accession>
<gene>
    <name evidence="1" type="ORF">ESV85_13445</name>
</gene>
<dbReference type="EMBL" id="VORW01000009">
    <property type="protein sequence ID" value="TXE08823.1"/>
    <property type="molecule type" value="Genomic_DNA"/>
</dbReference>
<proteinExistence type="predicted"/>
<name>A0A5C7AMM9_9BACT</name>
<organism evidence="1 2">
    <name type="scientific">Algoriphagus aquimarinus</name>
    <dbReference type="NCBI Taxonomy" id="237018"/>
    <lineage>
        <taxon>Bacteria</taxon>
        <taxon>Pseudomonadati</taxon>
        <taxon>Bacteroidota</taxon>
        <taxon>Cytophagia</taxon>
        <taxon>Cytophagales</taxon>
        <taxon>Cyclobacteriaceae</taxon>
        <taxon>Algoriphagus</taxon>
    </lineage>
</organism>
<protein>
    <submittedName>
        <fullName evidence="1">Uncharacterized protein</fullName>
    </submittedName>
</protein>
<dbReference type="Gene3D" id="3.30.460.40">
    <property type="match status" value="1"/>
</dbReference>
<dbReference type="OrthoDB" id="121150at2"/>
<sequence>MGNIFEDDFRDFLNALNNQGVEYILVGGFSVIIHGYPRTTGDITENNYIKLVKAFYEFGMPVFDMTQENFLNHKE</sequence>
<reference evidence="1 2" key="1">
    <citation type="submission" date="2019-08" db="EMBL/GenBank/DDBJ databases">
        <title>Genomes sequence of Algoriphagus aquimarinus ACAM450.</title>
        <authorList>
            <person name="Bowman J.P."/>
        </authorList>
    </citation>
    <scope>NUCLEOTIDE SEQUENCE [LARGE SCALE GENOMIC DNA]</scope>
    <source>
        <strain evidence="1 2">ACAM 450</strain>
    </source>
</reference>
<dbReference type="Proteomes" id="UP000321935">
    <property type="component" value="Unassembled WGS sequence"/>
</dbReference>